<protein>
    <submittedName>
        <fullName evidence="1">CLUMA_CG020635, isoform A</fullName>
    </submittedName>
</protein>
<organism evidence="1 2">
    <name type="scientific">Clunio marinus</name>
    <dbReference type="NCBI Taxonomy" id="568069"/>
    <lineage>
        <taxon>Eukaryota</taxon>
        <taxon>Metazoa</taxon>
        <taxon>Ecdysozoa</taxon>
        <taxon>Arthropoda</taxon>
        <taxon>Hexapoda</taxon>
        <taxon>Insecta</taxon>
        <taxon>Pterygota</taxon>
        <taxon>Neoptera</taxon>
        <taxon>Endopterygota</taxon>
        <taxon>Diptera</taxon>
        <taxon>Nematocera</taxon>
        <taxon>Chironomoidea</taxon>
        <taxon>Chironomidae</taxon>
        <taxon>Clunio</taxon>
    </lineage>
</organism>
<proteinExistence type="predicted"/>
<sequence length="77" mass="9072">MTNDSDKWRKLLLKLSKVITFRNALVKPKPQTQVLLFSSNVCNRLEKIETRMEIFLCLRMLNCQETKIGNGRMRQMA</sequence>
<reference evidence="1 2" key="1">
    <citation type="submission" date="2015-04" db="EMBL/GenBank/DDBJ databases">
        <authorList>
            <person name="Syromyatnikov M.Y."/>
            <person name="Popov V.N."/>
        </authorList>
    </citation>
    <scope>NUCLEOTIDE SEQUENCE [LARGE SCALE GENOMIC DNA]</scope>
</reference>
<evidence type="ECO:0000313" key="1">
    <source>
        <dbReference type="EMBL" id="CRL07678.1"/>
    </source>
</evidence>
<gene>
    <name evidence="1" type="ORF">CLUMA_CG020635</name>
</gene>
<evidence type="ECO:0000313" key="2">
    <source>
        <dbReference type="Proteomes" id="UP000183832"/>
    </source>
</evidence>
<dbReference type="EMBL" id="CVRI01000073">
    <property type="protein sequence ID" value="CRL07678.1"/>
    <property type="molecule type" value="Genomic_DNA"/>
</dbReference>
<keyword evidence="2" id="KW-1185">Reference proteome</keyword>
<accession>A0A1J1J873</accession>
<dbReference type="Proteomes" id="UP000183832">
    <property type="component" value="Unassembled WGS sequence"/>
</dbReference>
<name>A0A1J1J873_9DIPT</name>
<dbReference type="AlphaFoldDB" id="A0A1J1J873"/>